<accession>A0A840DN18</accession>
<proteinExistence type="predicted"/>
<evidence type="ECO:0000313" key="2">
    <source>
        <dbReference type="Proteomes" id="UP000571183"/>
    </source>
</evidence>
<reference evidence="1" key="1">
    <citation type="submission" date="2020-08" db="EMBL/GenBank/DDBJ databases">
        <title>Sequencing the genomes of 1000 actinobacteria strains.</title>
        <authorList>
            <person name="Klenk H.-P."/>
        </authorList>
    </citation>
    <scope>NUCLEOTIDE SEQUENCE [LARGE SCALE GENOMIC DNA]</scope>
    <source>
        <strain evidence="1">DSM 27064</strain>
    </source>
</reference>
<dbReference type="EMBL" id="JACIFD010000006">
    <property type="protein sequence ID" value="MBB4071447.1"/>
    <property type="molecule type" value="Genomic_DNA"/>
</dbReference>
<evidence type="ECO:0000313" key="1">
    <source>
        <dbReference type="EMBL" id="MBB4071447.1"/>
    </source>
</evidence>
<keyword evidence="2" id="KW-1185">Reference proteome</keyword>
<dbReference type="Proteomes" id="UP000571183">
    <property type="component" value="Unassembled WGS sequence"/>
</dbReference>
<name>A0A840DN18_9MICO</name>
<comment type="caution">
    <text evidence="1">The sequence shown here is derived from an EMBL/GenBank/DDBJ whole genome shotgun (WGS) entry which is preliminary data.</text>
</comment>
<dbReference type="RefSeq" id="WP_124824772.1">
    <property type="nucleotide sequence ID" value="NZ_JACIFD010000006.1"/>
</dbReference>
<dbReference type="SUPFAM" id="SSF160240">
    <property type="entry name" value="Cation efflux protein cytoplasmic domain-like"/>
    <property type="match status" value="1"/>
</dbReference>
<gene>
    <name evidence="1" type="ORF">F5897_000751</name>
</gene>
<organism evidence="1 2">
    <name type="scientific">Canibacter oris</name>
    <dbReference type="NCBI Taxonomy" id="1365628"/>
    <lineage>
        <taxon>Bacteria</taxon>
        <taxon>Bacillati</taxon>
        <taxon>Actinomycetota</taxon>
        <taxon>Actinomycetes</taxon>
        <taxon>Micrococcales</taxon>
        <taxon>Microbacteriaceae</taxon>
        <taxon>Canibacter</taxon>
    </lineage>
</organism>
<protein>
    <submittedName>
        <fullName evidence="1">Divalent metal cation (Fe/Co/Zn/Cd) transporter</fullName>
    </submittedName>
</protein>
<dbReference type="AlphaFoldDB" id="A0A840DN18"/>
<dbReference type="InterPro" id="IPR036837">
    <property type="entry name" value="Cation_efflux_CTD_sf"/>
</dbReference>
<sequence>MTSTSPAGAQPSDNELLQQLEAELLQITNIDRVVRVTLFHIDGETLVVGAKVSLPAELEMRQVSAALTVAERRINRLLPAAKHIFVTPDVYFDDTLTASTSTIVTLSYD</sequence>